<name>G6EGD3_9SPHN</name>
<proteinExistence type="predicted"/>
<protein>
    <submittedName>
        <fullName evidence="1">Uncharacterized protein</fullName>
    </submittedName>
</protein>
<organism evidence="1 2">
    <name type="scientific">Novosphingobium pentaromativorans US6-1</name>
    <dbReference type="NCBI Taxonomy" id="1088721"/>
    <lineage>
        <taxon>Bacteria</taxon>
        <taxon>Pseudomonadati</taxon>
        <taxon>Pseudomonadota</taxon>
        <taxon>Alphaproteobacteria</taxon>
        <taxon>Sphingomonadales</taxon>
        <taxon>Sphingomonadaceae</taxon>
        <taxon>Novosphingobium</taxon>
    </lineage>
</organism>
<evidence type="ECO:0000313" key="2">
    <source>
        <dbReference type="Proteomes" id="UP000004030"/>
    </source>
</evidence>
<dbReference type="Proteomes" id="UP000004030">
    <property type="component" value="Unassembled WGS sequence"/>
</dbReference>
<comment type="caution">
    <text evidence="1">The sequence shown here is derived from an EMBL/GenBank/DDBJ whole genome shotgun (WGS) entry which is preliminary data.</text>
</comment>
<evidence type="ECO:0000313" key="1">
    <source>
        <dbReference type="EMBL" id="EHJ59823.1"/>
    </source>
</evidence>
<dbReference type="PATRIC" id="fig|1088721.3.peg.3359"/>
<keyword evidence="2" id="KW-1185">Reference proteome</keyword>
<sequence length="128" mass="13982">MGQEWFENASRILKELAAQHGKPGDSFSLCERFTGAPAEISPSGLAAWHFRVEGMHAEANRGETDDADLRITGDYGSTLPMARLVYTPDNAEQRKAHAAKFPTLIEGDVSKVPGYLSELHNRLAVITA</sequence>
<gene>
    <name evidence="1" type="ORF">NSU_3405</name>
</gene>
<dbReference type="EMBL" id="AGFM01000054">
    <property type="protein sequence ID" value="EHJ59823.1"/>
    <property type="molecule type" value="Genomic_DNA"/>
</dbReference>
<accession>G6EGD3</accession>
<dbReference type="AlphaFoldDB" id="G6EGD3"/>
<reference evidence="1 2" key="1">
    <citation type="journal article" date="2012" name="J. Bacteriol.">
        <title>Genome sequence of benzo(a)pyrene-degrading bacterium Novosphingobium pentaromativorans US6-1.</title>
        <authorList>
            <person name="Luo Y.R."/>
            <person name="Kang S.G."/>
            <person name="Kim S.J."/>
            <person name="Kim M.R."/>
            <person name="Li N."/>
            <person name="Lee J.H."/>
            <person name="Kwon K.K."/>
        </authorList>
    </citation>
    <scope>NUCLEOTIDE SEQUENCE [LARGE SCALE GENOMIC DNA]</scope>
    <source>
        <strain evidence="1 2">US6-1</strain>
    </source>
</reference>